<gene>
    <name evidence="1" type="ORF">DJ90_2106</name>
</gene>
<keyword evidence="2" id="KW-1185">Reference proteome</keyword>
<sequence length="242" mass="26224">MSVRAAPEGGPPAARDDALHACGEGAAVSVRACGEDAAAPPAVRFAVPLEQGDVVALAFLAVRPNPLLGDQPQERVRLQQAADRLFVFAAVKRAGRISEPPAGSEHRHRVLQNIPLPRRALLHRLRGPFGHGLRVLAEHAFARAGGVQHDPVEGQREARGQLPGCGLRHHGVPDAKPLHIFRQNAGALRMDFVADEQALSGHYGGDLRRFAAGSRGQIQYRFARLGIEQLHGRHRRRLLNIV</sequence>
<evidence type="ECO:0000313" key="2">
    <source>
        <dbReference type="Proteomes" id="UP000029278"/>
    </source>
</evidence>
<organism evidence="1 2">
    <name type="scientific">Paenibacillus macerans</name>
    <name type="common">Bacillus macerans</name>
    <dbReference type="NCBI Taxonomy" id="44252"/>
    <lineage>
        <taxon>Bacteria</taxon>
        <taxon>Bacillati</taxon>
        <taxon>Bacillota</taxon>
        <taxon>Bacilli</taxon>
        <taxon>Bacillales</taxon>
        <taxon>Paenibacillaceae</taxon>
        <taxon>Paenibacillus</taxon>
    </lineage>
</organism>
<dbReference type="Proteomes" id="UP000029278">
    <property type="component" value="Unassembled WGS sequence"/>
</dbReference>
<comment type="caution">
    <text evidence="1">The sequence shown here is derived from an EMBL/GenBank/DDBJ whole genome shotgun (WGS) entry which is preliminary data.</text>
</comment>
<dbReference type="EMBL" id="JMQA01000001">
    <property type="protein sequence ID" value="KFN12128.1"/>
    <property type="molecule type" value="Genomic_DNA"/>
</dbReference>
<accession>A0A090ZNZ4</accession>
<dbReference type="AlphaFoldDB" id="A0A090ZNZ4"/>
<evidence type="ECO:0000313" key="1">
    <source>
        <dbReference type="EMBL" id="KFN12128.1"/>
    </source>
</evidence>
<proteinExistence type="predicted"/>
<reference evidence="1 2" key="1">
    <citation type="submission" date="2014-04" db="EMBL/GenBank/DDBJ databases">
        <authorList>
            <person name="Bishop-Lilly K.A."/>
            <person name="Broomall S.M."/>
            <person name="Chain P.S."/>
            <person name="Chertkov O."/>
            <person name="Coyne S.R."/>
            <person name="Daligault H.E."/>
            <person name="Davenport K.W."/>
            <person name="Erkkila T."/>
            <person name="Frey K.G."/>
            <person name="Gibbons H.S."/>
            <person name="Gu W."/>
            <person name="Jaissle J."/>
            <person name="Johnson S.L."/>
            <person name="Koroleva G.I."/>
            <person name="Ladner J.T."/>
            <person name="Lo C.-C."/>
            <person name="Minogue T.D."/>
            <person name="Munk C."/>
            <person name="Palacios G.F."/>
            <person name="Redden C.L."/>
            <person name="Rosenzweig C.N."/>
            <person name="Scholz M.B."/>
            <person name="Teshima H."/>
            <person name="Xu Y."/>
        </authorList>
    </citation>
    <scope>NUCLEOTIDE SEQUENCE [LARGE SCALE GENOMIC DNA]</scope>
    <source>
        <strain evidence="1 2">8244</strain>
    </source>
</reference>
<protein>
    <submittedName>
        <fullName evidence="1">Uncharacterized protein</fullName>
    </submittedName>
</protein>
<dbReference type="HOGENOM" id="CLU_1146326_0_0_9"/>
<name>A0A090ZNZ4_PAEMA</name>